<dbReference type="EMBL" id="JAPEUY010000006">
    <property type="protein sequence ID" value="KAJ4372423.1"/>
    <property type="molecule type" value="Genomic_DNA"/>
</dbReference>
<dbReference type="AlphaFoldDB" id="A0A9W8YDQ6"/>
<feature type="compositionally biased region" description="Basic residues" evidence="1">
    <location>
        <begin position="146"/>
        <end position="158"/>
    </location>
</feature>
<comment type="caution">
    <text evidence="2">The sequence shown here is derived from an EMBL/GenBank/DDBJ whole genome shotgun (WGS) entry which is preliminary data.</text>
</comment>
<feature type="region of interest" description="Disordered" evidence="1">
    <location>
        <begin position="1"/>
        <end position="26"/>
    </location>
</feature>
<feature type="compositionally biased region" description="Low complexity" evidence="1">
    <location>
        <begin position="91"/>
        <end position="103"/>
    </location>
</feature>
<sequence length="224" mass="24916">MRRVPNPPYTREQLAALQTDEERTVAKAETASYVARLERYKKEQVEYEYLQKLYLQKQAELEEKRLELQKEEPTHETGDSNDASGHPLSAAPPTQTPAAGGHASNRYHPYANATRAHRYRPATDSEPTSAADSSTNTVTNGPARCRLGHPLHASRLRPVRPSPSAGRAPLGSPEENMDAAEDAEATEHVEDNKDTDDWTGEITIKSTQQPDDFTQEPDYVPLKA</sequence>
<evidence type="ECO:0000313" key="3">
    <source>
        <dbReference type="Proteomes" id="UP001140560"/>
    </source>
</evidence>
<feature type="region of interest" description="Disordered" evidence="1">
    <location>
        <begin position="65"/>
        <end position="224"/>
    </location>
</feature>
<feature type="compositionally biased region" description="Basic and acidic residues" evidence="1">
    <location>
        <begin position="185"/>
        <end position="196"/>
    </location>
</feature>
<proteinExistence type="predicted"/>
<feature type="compositionally biased region" description="Basic and acidic residues" evidence="1">
    <location>
        <begin position="65"/>
        <end position="78"/>
    </location>
</feature>
<evidence type="ECO:0000256" key="1">
    <source>
        <dbReference type="SAM" id="MobiDB-lite"/>
    </source>
</evidence>
<feature type="compositionally biased region" description="Polar residues" evidence="1">
    <location>
        <begin position="125"/>
        <end position="140"/>
    </location>
</feature>
<gene>
    <name evidence="2" type="ORF">N0V83_004197</name>
</gene>
<dbReference type="Proteomes" id="UP001140560">
    <property type="component" value="Unassembled WGS sequence"/>
</dbReference>
<accession>A0A9W8YDQ6</accession>
<reference evidence="2" key="1">
    <citation type="submission" date="2022-10" db="EMBL/GenBank/DDBJ databases">
        <title>Tapping the CABI collections for fungal endophytes: first genome assemblies for Collariella, Neodidymelliopsis, Ascochyta clinopodiicola, Didymella pomorum, Didymosphaeria variabile, Neocosmospora piperis and Neocucurbitaria cava.</title>
        <authorList>
            <person name="Hill R."/>
        </authorList>
    </citation>
    <scope>NUCLEOTIDE SEQUENCE</scope>
    <source>
        <strain evidence="2">IMI 356814</strain>
    </source>
</reference>
<protein>
    <submittedName>
        <fullName evidence="2">Uncharacterized protein</fullName>
    </submittedName>
</protein>
<organism evidence="2 3">
    <name type="scientific">Neocucurbitaria cava</name>
    <dbReference type="NCBI Taxonomy" id="798079"/>
    <lineage>
        <taxon>Eukaryota</taxon>
        <taxon>Fungi</taxon>
        <taxon>Dikarya</taxon>
        <taxon>Ascomycota</taxon>
        <taxon>Pezizomycotina</taxon>
        <taxon>Dothideomycetes</taxon>
        <taxon>Pleosporomycetidae</taxon>
        <taxon>Pleosporales</taxon>
        <taxon>Pleosporineae</taxon>
        <taxon>Cucurbitariaceae</taxon>
        <taxon>Neocucurbitaria</taxon>
    </lineage>
</organism>
<feature type="compositionally biased region" description="Acidic residues" evidence="1">
    <location>
        <begin position="175"/>
        <end position="184"/>
    </location>
</feature>
<keyword evidence="3" id="KW-1185">Reference proteome</keyword>
<name>A0A9W8YDQ6_9PLEO</name>
<evidence type="ECO:0000313" key="2">
    <source>
        <dbReference type="EMBL" id="KAJ4372423.1"/>
    </source>
</evidence>